<evidence type="ECO:0000259" key="1">
    <source>
        <dbReference type="PROSITE" id="PS51186"/>
    </source>
</evidence>
<reference evidence="2" key="1">
    <citation type="submission" date="2023-07" db="EMBL/GenBank/DDBJ databases">
        <title>Sorghum-associated microbial communities from plants grown in Nebraska, USA.</title>
        <authorList>
            <person name="Schachtman D."/>
        </authorList>
    </citation>
    <scope>NUCLEOTIDE SEQUENCE</scope>
    <source>
        <strain evidence="2">BE80</strain>
    </source>
</reference>
<dbReference type="GO" id="GO:0004343">
    <property type="term" value="F:glucosamine 6-phosphate N-acetyltransferase activity"/>
    <property type="evidence" value="ECO:0007669"/>
    <property type="project" value="TreeGrafter"/>
</dbReference>
<gene>
    <name evidence="2" type="ORF">J2W91_003823</name>
</gene>
<sequence length="149" mass="17031">MELAAEISYVTTEEQLQEALEIRNQVFVIEQQVPADLEIDQYDVISPDAHHVLLYADGQAVATGRLLYYSKDTAKMQRIAVLQSHRSFGYGRVLLLAMEERARELGLTYSVLDAQCQAQKFYEKLGYEVISDEPFYDAGILHVRMRKAL</sequence>
<dbReference type="PANTHER" id="PTHR13355">
    <property type="entry name" value="GLUCOSAMINE 6-PHOSPHATE N-ACETYLTRANSFERASE"/>
    <property type="match status" value="1"/>
</dbReference>
<dbReference type="InterPro" id="IPR016181">
    <property type="entry name" value="Acyl_CoA_acyltransferase"/>
</dbReference>
<dbReference type="EMBL" id="JAVDTR010000011">
    <property type="protein sequence ID" value="MDR6725324.1"/>
    <property type="molecule type" value="Genomic_DNA"/>
</dbReference>
<feature type="domain" description="N-acetyltransferase" evidence="1">
    <location>
        <begin position="5"/>
        <end position="149"/>
    </location>
</feature>
<protein>
    <submittedName>
        <fullName evidence="2">GNAT family N-acyltransferase</fullName>
    </submittedName>
</protein>
<dbReference type="PROSITE" id="PS50890">
    <property type="entry name" value="PUA"/>
    <property type="match status" value="1"/>
</dbReference>
<dbReference type="PANTHER" id="PTHR13355:SF11">
    <property type="entry name" value="GLUCOSAMINE 6-PHOSPHATE N-ACETYLTRANSFERASE"/>
    <property type="match status" value="1"/>
</dbReference>
<accession>A0AAP5H7K7</accession>
<name>A0AAP5H7K7_PAEAM</name>
<proteinExistence type="predicted"/>
<dbReference type="Pfam" id="PF13673">
    <property type="entry name" value="Acetyltransf_10"/>
    <property type="match status" value="1"/>
</dbReference>
<dbReference type="Proteomes" id="UP001254832">
    <property type="component" value="Unassembled WGS sequence"/>
</dbReference>
<evidence type="ECO:0000313" key="3">
    <source>
        <dbReference type="Proteomes" id="UP001254832"/>
    </source>
</evidence>
<dbReference type="InterPro" id="IPR000182">
    <property type="entry name" value="GNAT_dom"/>
</dbReference>
<dbReference type="SUPFAM" id="SSF55729">
    <property type="entry name" value="Acyl-CoA N-acyltransferases (Nat)"/>
    <property type="match status" value="1"/>
</dbReference>
<dbReference type="CDD" id="cd04301">
    <property type="entry name" value="NAT_SF"/>
    <property type="match status" value="1"/>
</dbReference>
<organism evidence="2 3">
    <name type="scientific">Paenibacillus amylolyticus</name>
    <dbReference type="NCBI Taxonomy" id="1451"/>
    <lineage>
        <taxon>Bacteria</taxon>
        <taxon>Bacillati</taxon>
        <taxon>Bacillota</taxon>
        <taxon>Bacilli</taxon>
        <taxon>Bacillales</taxon>
        <taxon>Paenibacillaceae</taxon>
        <taxon>Paenibacillus</taxon>
    </lineage>
</organism>
<evidence type="ECO:0000313" key="2">
    <source>
        <dbReference type="EMBL" id="MDR6725324.1"/>
    </source>
</evidence>
<comment type="caution">
    <text evidence="2">The sequence shown here is derived from an EMBL/GenBank/DDBJ whole genome shotgun (WGS) entry which is preliminary data.</text>
</comment>
<dbReference type="InterPro" id="IPR039143">
    <property type="entry name" value="GNPNAT1-like"/>
</dbReference>
<dbReference type="AlphaFoldDB" id="A0AAP5H7K7"/>
<dbReference type="Gene3D" id="3.40.630.30">
    <property type="match status" value="1"/>
</dbReference>
<dbReference type="PROSITE" id="PS51186">
    <property type="entry name" value="GNAT"/>
    <property type="match status" value="1"/>
</dbReference>